<dbReference type="SUPFAM" id="SSF56112">
    <property type="entry name" value="Protein kinase-like (PK-like)"/>
    <property type="match status" value="1"/>
</dbReference>
<feature type="domain" description="Protein kinase" evidence="7">
    <location>
        <begin position="1"/>
        <end position="129"/>
    </location>
</feature>
<dbReference type="GO" id="GO:0005524">
    <property type="term" value="F:ATP binding"/>
    <property type="evidence" value="ECO:0007669"/>
    <property type="project" value="UniProtKB-KW"/>
</dbReference>
<dbReference type="InterPro" id="IPR050205">
    <property type="entry name" value="CDPK_Ser/Thr_kinases"/>
</dbReference>
<evidence type="ECO:0000256" key="4">
    <source>
        <dbReference type="ARBA" id="ARBA00022777"/>
    </source>
</evidence>
<dbReference type="Gramene" id="AET3Gv20499200.1">
    <property type="protein sequence ID" value="AET3Gv20499200.1"/>
    <property type="gene ID" value="AET3Gv20499200"/>
</dbReference>
<sequence length="129" mass="15145">RSRALNRGGLTLLLKQQERYAKIERTGTIRKKMVELEMSNYTPISSWPGEVYRDNVRSAHVTPEVLHRSYGREIDVWSAGVVLYILLCGLLPFWAGKYSCIFRRHLQLTIVNSRAKTCNLKLYWWFKLI</sequence>
<dbReference type="InterPro" id="IPR000719">
    <property type="entry name" value="Prot_kinase_dom"/>
</dbReference>
<evidence type="ECO:0000256" key="3">
    <source>
        <dbReference type="ARBA" id="ARBA00022741"/>
    </source>
</evidence>
<organism evidence="8 9">
    <name type="scientific">Aegilops tauschii subsp. strangulata</name>
    <name type="common">Goatgrass</name>
    <dbReference type="NCBI Taxonomy" id="200361"/>
    <lineage>
        <taxon>Eukaryota</taxon>
        <taxon>Viridiplantae</taxon>
        <taxon>Streptophyta</taxon>
        <taxon>Embryophyta</taxon>
        <taxon>Tracheophyta</taxon>
        <taxon>Spermatophyta</taxon>
        <taxon>Magnoliopsida</taxon>
        <taxon>Liliopsida</taxon>
        <taxon>Poales</taxon>
        <taxon>Poaceae</taxon>
        <taxon>BOP clade</taxon>
        <taxon>Pooideae</taxon>
        <taxon>Triticodae</taxon>
        <taxon>Triticeae</taxon>
        <taxon>Triticinae</taxon>
        <taxon>Aegilops</taxon>
    </lineage>
</organism>
<evidence type="ECO:0000256" key="2">
    <source>
        <dbReference type="ARBA" id="ARBA00022679"/>
    </source>
</evidence>
<keyword evidence="1" id="KW-0723">Serine/threonine-protein kinase</keyword>
<evidence type="ECO:0000313" key="8">
    <source>
        <dbReference type="EnsemblPlants" id="AET3Gv20499200.1"/>
    </source>
</evidence>
<evidence type="ECO:0000313" key="9">
    <source>
        <dbReference type="Proteomes" id="UP000015105"/>
    </source>
</evidence>
<keyword evidence="6" id="KW-0812">Transmembrane</keyword>
<dbReference type="AlphaFoldDB" id="A0A453EWY0"/>
<dbReference type="Pfam" id="PF00069">
    <property type="entry name" value="Pkinase"/>
    <property type="match status" value="1"/>
</dbReference>
<reference evidence="8" key="5">
    <citation type="journal article" date="2021" name="G3 (Bethesda)">
        <title>Aegilops tauschii genome assembly Aet v5.0 features greater sequence contiguity and improved annotation.</title>
        <authorList>
            <person name="Wang L."/>
            <person name="Zhu T."/>
            <person name="Rodriguez J.C."/>
            <person name="Deal K.R."/>
            <person name="Dubcovsky J."/>
            <person name="McGuire P.E."/>
            <person name="Lux T."/>
            <person name="Spannagl M."/>
            <person name="Mayer K.F.X."/>
            <person name="Baldrich P."/>
            <person name="Meyers B.C."/>
            <person name="Huo N."/>
            <person name="Gu Y.Q."/>
            <person name="Zhou H."/>
            <person name="Devos K.M."/>
            <person name="Bennetzen J.L."/>
            <person name="Unver T."/>
            <person name="Budak H."/>
            <person name="Gulick P.J."/>
            <person name="Galiba G."/>
            <person name="Kalapos B."/>
            <person name="Nelson D.R."/>
            <person name="Li P."/>
            <person name="You F.M."/>
            <person name="Luo M.C."/>
            <person name="Dvorak J."/>
        </authorList>
    </citation>
    <scope>NUCLEOTIDE SEQUENCE [LARGE SCALE GENOMIC DNA]</scope>
    <source>
        <strain evidence="8">cv. AL8/78</strain>
    </source>
</reference>
<evidence type="ECO:0000256" key="1">
    <source>
        <dbReference type="ARBA" id="ARBA00022527"/>
    </source>
</evidence>
<reference evidence="8" key="4">
    <citation type="submission" date="2019-03" db="UniProtKB">
        <authorList>
            <consortium name="EnsemblPlants"/>
        </authorList>
    </citation>
    <scope>IDENTIFICATION</scope>
</reference>
<evidence type="ECO:0000256" key="5">
    <source>
        <dbReference type="ARBA" id="ARBA00022840"/>
    </source>
</evidence>
<keyword evidence="6" id="KW-0472">Membrane</keyword>
<keyword evidence="9" id="KW-1185">Reference proteome</keyword>
<name>A0A453EWY0_AEGTS</name>
<keyword evidence="2" id="KW-0808">Transferase</keyword>
<evidence type="ECO:0000256" key="6">
    <source>
        <dbReference type="SAM" id="Phobius"/>
    </source>
</evidence>
<dbReference type="PANTHER" id="PTHR24349">
    <property type="entry name" value="SERINE/THREONINE-PROTEIN KINASE"/>
    <property type="match status" value="1"/>
</dbReference>
<dbReference type="Proteomes" id="UP000015105">
    <property type="component" value="Chromosome 3D"/>
</dbReference>
<keyword evidence="5" id="KW-0067">ATP-binding</keyword>
<dbReference type="InterPro" id="IPR011009">
    <property type="entry name" value="Kinase-like_dom_sf"/>
</dbReference>
<feature type="transmembrane region" description="Helical" evidence="6">
    <location>
        <begin position="76"/>
        <end position="95"/>
    </location>
</feature>
<reference evidence="9" key="2">
    <citation type="journal article" date="2017" name="Nat. Plants">
        <title>The Aegilops tauschii genome reveals multiple impacts of transposons.</title>
        <authorList>
            <person name="Zhao G."/>
            <person name="Zou C."/>
            <person name="Li K."/>
            <person name="Wang K."/>
            <person name="Li T."/>
            <person name="Gao L."/>
            <person name="Zhang X."/>
            <person name="Wang H."/>
            <person name="Yang Z."/>
            <person name="Liu X."/>
            <person name="Jiang W."/>
            <person name="Mao L."/>
            <person name="Kong X."/>
            <person name="Jiao Y."/>
            <person name="Jia J."/>
        </authorList>
    </citation>
    <scope>NUCLEOTIDE SEQUENCE [LARGE SCALE GENOMIC DNA]</scope>
    <source>
        <strain evidence="9">cv. AL8/78</strain>
    </source>
</reference>
<keyword evidence="4" id="KW-0418">Kinase</keyword>
<dbReference type="GO" id="GO:0004674">
    <property type="term" value="F:protein serine/threonine kinase activity"/>
    <property type="evidence" value="ECO:0007669"/>
    <property type="project" value="UniProtKB-KW"/>
</dbReference>
<keyword evidence="6" id="KW-1133">Transmembrane helix</keyword>
<reference evidence="9" key="1">
    <citation type="journal article" date="2014" name="Science">
        <title>Ancient hybridizations among the ancestral genomes of bread wheat.</title>
        <authorList>
            <consortium name="International Wheat Genome Sequencing Consortium,"/>
            <person name="Marcussen T."/>
            <person name="Sandve S.R."/>
            <person name="Heier L."/>
            <person name="Spannagl M."/>
            <person name="Pfeifer M."/>
            <person name="Jakobsen K.S."/>
            <person name="Wulff B.B."/>
            <person name="Steuernagel B."/>
            <person name="Mayer K.F."/>
            <person name="Olsen O.A."/>
        </authorList>
    </citation>
    <scope>NUCLEOTIDE SEQUENCE [LARGE SCALE GENOMIC DNA]</scope>
    <source>
        <strain evidence="9">cv. AL8/78</strain>
    </source>
</reference>
<accession>A0A453EWY0</accession>
<dbReference type="EnsemblPlants" id="AET3Gv20499200.1">
    <property type="protein sequence ID" value="AET3Gv20499200.1"/>
    <property type="gene ID" value="AET3Gv20499200"/>
</dbReference>
<evidence type="ECO:0000259" key="7">
    <source>
        <dbReference type="PROSITE" id="PS50011"/>
    </source>
</evidence>
<proteinExistence type="predicted"/>
<keyword evidence="3" id="KW-0547">Nucleotide-binding</keyword>
<dbReference type="PROSITE" id="PS50011">
    <property type="entry name" value="PROTEIN_KINASE_DOM"/>
    <property type="match status" value="1"/>
</dbReference>
<dbReference type="Gene3D" id="1.10.510.10">
    <property type="entry name" value="Transferase(Phosphotransferase) domain 1"/>
    <property type="match status" value="1"/>
</dbReference>
<dbReference type="STRING" id="200361.A0A453EWY0"/>
<protein>
    <recommendedName>
        <fullName evidence="7">Protein kinase domain-containing protein</fullName>
    </recommendedName>
</protein>
<reference evidence="8" key="3">
    <citation type="journal article" date="2017" name="Nature">
        <title>Genome sequence of the progenitor of the wheat D genome Aegilops tauschii.</title>
        <authorList>
            <person name="Luo M.C."/>
            <person name="Gu Y.Q."/>
            <person name="Puiu D."/>
            <person name="Wang H."/>
            <person name="Twardziok S.O."/>
            <person name="Deal K.R."/>
            <person name="Huo N."/>
            <person name="Zhu T."/>
            <person name="Wang L."/>
            <person name="Wang Y."/>
            <person name="McGuire P.E."/>
            <person name="Liu S."/>
            <person name="Long H."/>
            <person name="Ramasamy R.K."/>
            <person name="Rodriguez J.C."/>
            <person name="Van S.L."/>
            <person name="Yuan L."/>
            <person name="Wang Z."/>
            <person name="Xia Z."/>
            <person name="Xiao L."/>
            <person name="Anderson O.D."/>
            <person name="Ouyang S."/>
            <person name="Liang Y."/>
            <person name="Zimin A.V."/>
            <person name="Pertea G."/>
            <person name="Qi P."/>
            <person name="Bennetzen J.L."/>
            <person name="Dai X."/>
            <person name="Dawson M.W."/>
            <person name="Muller H.G."/>
            <person name="Kugler K."/>
            <person name="Rivarola-Duarte L."/>
            <person name="Spannagl M."/>
            <person name="Mayer K.F.X."/>
            <person name="Lu F.H."/>
            <person name="Bevan M.W."/>
            <person name="Leroy P."/>
            <person name="Li P."/>
            <person name="You F.M."/>
            <person name="Sun Q."/>
            <person name="Liu Z."/>
            <person name="Lyons E."/>
            <person name="Wicker T."/>
            <person name="Salzberg S.L."/>
            <person name="Devos K.M."/>
            <person name="Dvorak J."/>
        </authorList>
    </citation>
    <scope>NUCLEOTIDE SEQUENCE [LARGE SCALE GENOMIC DNA]</scope>
    <source>
        <strain evidence="8">cv. AL8/78</strain>
    </source>
</reference>